<dbReference type="RefSeq" id="WP_379068181.1">
    <property type="nucleotide sequence ID" value="NZ_JBHTIT010000001.1"/>
</dbReference>
<dbReference type="EMBL" id="JBHTIT010000001">
    <property type="protein sequence ID" value="MFD0949027.1"/>
    <property type="molecule type" value="Genomic_DNA"/>
</dbReference>
<dbReference type="InterPro" id="IPR005939">
    <property type="entry name" value="BLH_phosphatase-like"/>
</dbReference>
<feature type="signal peptide" evidence="1">
    <location>
        <begin position="1"/>
        <end position="21"/>
    </location>
</feature>
<keyword evidence="3" id="KW-0378">Hydrolase</keyword>
<evidence type="ECO:0000256" key="1">
    <source>
        <dbReference type="SAM" id="SignalP"/>
    </source>
</evidence>
<dbReference type="Pfam" id="PF04273">
    <property type="entry name" value="BLH_phosphatase"/>
    <property type="match status" value="1"/>
</dbReference>
<dbReference type="InterPro" id="IPR029021">
    <property type="entry name" value="Prot-tyrosine_phosphatase-like"/>
</dbReference>
<feature type="chain" id="PRO_5047344098" evidence="1">
    <location>
        <begin position="22"/>
        <end position="168"/>
    </location>
</feature>
<proteinExistence type="predicted"/>
<dbReference type="Proteomes" id="UP001597044">
    <property type="component" value="Unassembled WGS sequence"/>
</dbReference>
<dbReference type="Gene3D" id="3.90.190.10">
    <property type="entry name" value="Protein tyrosine phosphatase superfamily"/>
    <property type="match status" value="1"/>
</dbReference>
<name>A0ABW3HH79_9GAMM</name>
<keyword evidence="4" id="KW-1185">Reference proteome</keyword>
<evidence type="ECO:0000313" key="3">
    <source>
        <dbReference type="EMBL" id="MFD0949027.1"/>
    </source>
</evidence>
<accession>A0ABW3HH79</accession>
<comment type="caution">
    <text evidence="3">The sequence shown here is derived from an EMBL/GenBank/DDBJ whole genome shotgun (WGS) entry which is preliminary data.</text>
</comment>
<organism evidence="3 4">
    <name type="scientific">Paraperlucidibaca wandonensis</name>
    <dbReference type="NCBI Taxonomy" id="1268273"/>
    <lineage>
        <taxon>Bacteria</taxon>
        <taxon>Pseudomonadati</taxon>
        <taxon>Pseudomonadota</taxon>
        <taxon>Gammaproteobacteria</taxon>
        <taxon>Moraxellales</taxon>
        <taxon>Moraxellaceae</taxon>
        <taxon>Paraperlucidibaca</taxon>
    </lineage>
</organism>
<dbReference type="SUPFAM" id="SSF52799">
    <property type="entry name" value="(Phosphotyrosine protein) phosphatases II"/>
    <property type="match status" value="1"/>
</dbReference>
<dbReference type="CDD" id="cd14503">
    <property type="entry name" value="PTP-bact"/>
    <property type="match status" value="1"/>
</dbReference>
<sequence length="168" mass="17512">MSYRKALHTVGWMVSFGMASAIAVASSLPAGYHAVSETLAVSGYVHSQAQIDALKADGVQVVISLLPDGEQTVLDERAAVEKAGLSYVSIPVASAADLTEANVLALDRALAEHADEKVLVHCASGNRVGALLALRANWLHGASAEEAIIIGQEAGMTSLEAPVRKLLR</sequence>
<dbReference type="GO" id="GO:0016787">
    <property type="term" value="F:hydrolase activity"/>
    <property type="evidence" value="ECO:0007669"/>
    <property type="project" value="UniProtKB-KW"/>
</dbReference>
<feature type="domain" description="Beta-lactamase hydrolase-like protein phosphatase-like" evidence="2">
    <location>
        <begin position="34"/>
        <end position="134"/>
    </location>
</feature>
<evidence type="ECO:0000259" key="2">
    <source>
        <dbReference type="Pfam" id="PF04273"/>
    </source>
</evidence>
<reference evidence="4" key="1">
    <citation type="journal article" date="2019" name="Int. J. Syst. Evol. Microbiol.">
        <title>The Global Catalogue of Microorganisms (GCM) 10K type strain sequencing project: providing services to taxonomists for standard genome sequencing and annotation.</title>
        <authorList>
            <consortium name="The Broad Institute Genomics Platform"/>
            <consortium name="The Broad Institute Genome Sequencing Center for Infectious Disease"/>
            <person name="Wu L."/>
            <person name="Ma J."/>
        </authorList>
    </citation>
    <scope>NUCLEOTIDE SEQUENCE [LARGE SCALE GENOMIC DNA]</scope>
    <source>
        <strain evidence="4">CCUG 63419</strain>
    </source>
</reference>
<keyword evidence="1" id="KW-0732">Signal</keyword>
<evidence type="ECO:0000313" key="4">
    <source>
        <dbReference type="Proteomes" id="UP001597044"/>
    </source>
</evidence>
<protein>
    <submittedName>
        <fullName evidence="3">Beta-lactamase hydrolase domain-containing protein</fullName>
    </submittedName>
</protein>
<gene>
    <name evidence="3" type="ORF">ACFQ0F_01220</name>
</gene>